<feature type="non-terminal residue" evidence="1">
    <location>
        <position position="1"/>
    </location>
</feature>
<dbReference type="EMBL" id="QJKJ01000160">
    <property type="protein sequence ID" value="RDY13993.1"/>
    <property type="molecule type" value="Genomic_DNA"/>
</dbReference>
<reference evidence="1" key="1">
    <citation type="submission" date="2018-05" db="EMBL/GenBank/DDBJ databases">
        <title>Draft genome of Mucuna pruriens seed.</title>
        <authorList>
            <person name="Nnadi N.E."/>
            <person name="Vos R."/>
            <person name="Hasami M.H."/>
            <person name="Devisetty U.K."/>
            <person name="Aguiy J.C."/>
        </authorList>
    </citation>
    <scope>NUCLEOTIDE SEQUENCE [LARGE SCALE GENOMIC DNA]</scope>
    <source>
        <strain evidence="1">JCA_2017</strain>
    </source>
</reference>
<protein>
    <submittedName>
        <fullName evidence="1">Uncharacterized protein</fullName>
    </submittedName>
</protein>
<name>A0A371IG77_MUCPR</name>
<organism evidence="1 2">
    <name type="scientific">Mucuna pruriens</name>
    <name type="common">Velvet bean</name>
    <name type="synonym">Dolichos pruriens</name>
    <dbReference type="NCBI Taxonomy" id="157652"/>
    <lineage>
        <taxon>Eukaryota</taxon>
        <taxon>Viridiplantae</taxon>
        <taxon>Streptophyta</taxon>
        <taxon>Embryophyta</taxon>
        <taxon>Tracheophyta</taxon>
        <taxon>Spermatophyta</taxon>
        <taxon>Magnoliopsida</taxon>
        <taxon>eudicotyledons</taxon>
        <taxon>Gunneridae</taxon>
        <taxon>Pentapetalae</taxon>
        <taxon>rosids</taxon>
        <taxon>fabids</taxon>
        <taxon>Fabales</taxon>
        <taxon>Fabaceae</taxon>
        <taxon>Papilionoideae</taxon>
        <taxon>50 kb inversion clade</taxon>
        <taxon>NPAAA clade</taxon>
        <taxon>indigoferoid/millettioid clade</taxon>
        <taxon>Phaseoleae</taxon>
        <taxon>Mucuna</taxon>
    </lineage>
</organism>
<gene>
    <name evidence="1" type="ORF">CR513_00999</name>
</gene>
<comment type="caution">
    <text evidence="1">The sequence shown here is derived from an EMBL/GenBank/DDBJ whole genome shotgun (WGS) entry which is preliminary data.</text>
</comment>
<dbReference type="Proteomes" id="UP000257109">
    <property type="component" value="Unassembled WGS sequence"/>
</dbReference>
<dbReference type="AlphaFoldDB" id="A0A371IG77"/>
<sequence>MMPNTTYGMISTYGDFVMIKLFTRAFLTSRPIRSSNFVIQHREAVIMDQPGQLGKYLIADSIGPPFLGMPINSSPPTENVKKLEWLLAKA</sequence>
<evidence type="ECO:0000313" key="2">
    <source>
        <dbReference type="Proteomes" id="UP000257109"/>
    </source>
</evidence>
<proteinExistence type="predicted"/>
<accession>A0A371IG77</accession>
<evidence type="ECO:0000313" key="1">
    <source>
        <dbReference type="EMBL" id="RDY13993.1"/>
    </source>
</evidence>
<keyword evidence="2" id="KW-1185">Reference proteome</keyword>